<protein>
    <recommendedName>
        <fullName evidence="1">NadR/Ttd14 AAA domain-containing protein</fullName>
    </recommendedName>
</protein>
<dbReference type="SUPFAM" id="SSF52540">
    <property type="entry name" value="P-loop containing nucleoside triphosphate hydrolases"/>
    <property type="match status" value="1"/>
</dbReference>
<dbReference type="AlphaFoldDB" id="A0ABD3X0G7"/>
<dbReference type="EMBL" id="JBJQND010000004">
    <property type="protein sequence ID" value="KAL3879086.1"/>
    <property type="molecule type" value="Genomic_DNA"/>
</dbReference>
<gene>
    <name evidence="2" type="ORF">ACJMK2_031400</name>
</gene>
<dbReference type="PANTHER" id="PTHR37512">
    <property type="entry name" value="TRIFUNCTIONAL NAD BIOSYNTHESIS/REGULATOR PROTEIN NADR"/>
    <property type="match status" value="1"/>
</dbReference>
<feature type="domain" description="NadR/Ttd14 AAA" evidence="1">
    <location>
        <begin position="4"/>
        <end position="175"/>
    </location>
</feature>
<dbReference type="InterPro" id="IPR027417">
    <property type="entry name" value="P-loop_NTPase"/>
</dbReference>
<name>A0ABD3X0G7_SINWO</name>
<reference evidence="2 3" key="1">
    <citation type="submission" date="2024-11" db="EMBL/GenBank/DDBJ databases">
        <title>Chromosome-level genome assembly of the freshwater bivalve Anodonta woodiana.</title>
        <authorList>
            <person name="Chen X."/>
        </authorList>
    </citation>
    <scope>NUCLEOTIDE SEQUENCE [LARGE SCALE GENOMIC DNA]</scope>
    <source>
        <strain evidence="2">MN2024</strain>
        <tissue evidence="2">Gills</tissue>
    </source>
</reference>
<sequence>MTHIYLCGAHSTGKTTLMNNLKSHLRVKFVEEVARNIIHEHGWSSSDFAPKTNPHNFEILTAEILQKQIQLSEEYEHMDTIFERCLDPLVYEELYIGPTTKTKLYDTPGLEQWIQRMRHAIVFLVFPHPECAFDDGVRIPPDSQEQERFTQLLRDKLRLNRIPYDEITMLDMKQRVQFVLEKVRQVKPELIIDV</sequence>
<evidence type="ECO:0000313" key="3">
    <source>
        <dbReference type="Proteomes" id="UP001634394"/>
    </source>
</evidence>
<dbReference type="InterPro" id="IPR038727">
    <property type="entry name" value="NadR/Ttd14_AAA_dom"/>
</dbReference>
<dbReference type="Pfam" id="PF13521">
    <property type="entry name" value="AAA_28"/>
    <property type="match status" value="1"/>
</dbReference>
<proteinExistence type="predicted"/>
<dbReference type="InterPro" id="IPR052735">
    <property type="entry name" value="NAD_biosynth-regulator"/>
</dbReference>
<organism evidence="2 3">
    <name type="scientific">Sinanodonta woodiana</name>
    <name type="common">Chinese pond mussel</name>
    <name type="synonym">Anodonta woodiana</name>
    <dbReference type="NCBI Taxonomy" id="1069815"/>
    <lineage>
        <taxon>Eukaryota</taxon>
        <taxon>Metazoa</taxon>
        <taxon>Spiralia</taxon>
        <taxon>Lophotrochozoa</taxon>
        <taxon>Mollusca</taxon>
        <taxon>Bivalvia</taxon>
        <taxon>Autobranchia</taxon>
        <taxon>Heteroconchia</taxon>
        <taxon>Palaeoheterodonta</taxon>
        <taxon>Unionida</taxon>
        <taxon>Unionoidea</taxon>
        <taxon>Unionidae</taxon>
        <taxon>Unioninae</taxon>
        <taxon>Sinanodonta</taxon>
    </lineage>
</organism>
<keyword evidence="3" id="KW-1185">Reference proteome</keyword>
<evidence type="ECO:0000259" key="1">
    <source>
        <dbReference type="Pfam" id="PF13521"/>
    </source>
</evidence>
<dbReference type="Proteomes" id="UP001634394">
    <property type="component" value="Unassembled WGS sequence"/>
</dbReference>
<dbReference type="PANTHER" id="PTHR37512:SF1">
    <property type="entry name" value="NADR_TTD14 AAA DOMAIN-CONTAINING PROTEIN"/>
    <property type="match status" value="1"/>
</dbReference>
<dbReference type="Gene3D" id="3.40.50.300">
    <property type="entry name" value="P-loop containing nucleotide triphosphate hydrolases"/>
    <property type="match status" value="1"/>
</dbReference>
<accession>A0ABD3X0G7</accession>
<comment type="caution">
    <text evidence="2">The sequence shown here is derived from an EMBL/GenBank/DDBJ whole genome shotgun (WGS) entry which is preliminary data.</text>
</comment>
<evidence type="ECO:0000313" key="2">
    <source>
        <dbReference type="EMBL" id="KAL3879086.1"/>
    </source>
</evidence>